<sequence length="437" mass="50322">MSATDFLQQNGIIIAEEGRTLHLAQYFVFWMIGTMSSLYNVATPDKSQSCWWEKFTIVTKCRITSHLFWCFLTSDVNRPRAQGIEWSVSRFLAGFGEILPTIDRDGRTKVDEFFRLDPGRLNMQLLESSLGFKVVWTDILGSHLDVDINTSTLFLFRQATLCIREAADNVDETTVLRSCLDDEIMDRDELRTLMREILLSLYILFGQTAGSRGHFREDEAFKDISRKWRDGMLKKVCCEPWLFEDFDQQPKRIYNLQADFPILGAKLRFLAQEVQSQEPKSLRQLWKDKRNTLQWWTFWAVIIFGGVATLLSLIQTILAGLQLRDNGSKDTGTITYSSAPMSRAGSATKEQPWRKLSSCLEETLAKHGSFQLEKPDGKIPSWWNDLERGRLPANHKELLSELVQEKFDGKPWYKREEGSRCDSCGRDPCICMVFEGG</sequence>
<gene>
    <name evidence="2" type="ORF">BN848_0072120</name>
</gene>
<feature type="transmembrane region" description="Helical" evidence="1">
    <location>
        <begin position="293"/>
        <end position="314"/>
    </location>
</feature>
<evidence type="ECO:0000256" key="1">
    <source>
        <dbReference type="SAM" id="Phobius"/>
    </source>
</evidence>
<dbReference type="EMBL" id="CBME010001117">
    <property type="protein sequence ID" value="CEG02877.1"/>
    <property type="molecule type" value="Genomic_DNA"/>
</dbReference>
<comment type="caution">
    <text evidence="2">The sequence shown here is derived from an EMBL/GenBank/DDBJ whole genome shotgun (WGS) entry which is preliminary data.</text>
</comment>
<accession>A0A096PDN6</accession>
<keyword evidence="1" id="KW-0812">Transmembrane</keyword>
<evidence type="ECO:0000313" key="2">
    <source>
        <dbReference type="EMBL" id="CEG02877.1"/>
    </source>
</evidence>
<keyword evidence="1" id="KW-0472">Membrane</keyword>
<keyword evidence="1" id="KW-1133">Transmembrane helix</keyword>
<dbReference type="AlphaFoldDB" id="A0A096PDN6"/>
<reference evidence="2" key="1">
    <citation type="submission" date="2013-05" db="EMBL/GenBank/DDBJ databases">
        <title>Draft genome sequences of six wheat associated Fusarium spp. isolates.</title>
        <authorList>
            <person name="Moolhuijzen P.M."/>
            <person name="Manners J.M."/>
            <person name="Wilcox S."/>
            <person name="Bellgard M.I."/>
            <person name="Gardiner D.M."/>
        </authorList>
    </citation>
    <scope>NUCLEOTIDE SEQUENCE</scope>
    <source>
        <strain evidence="2">CS3487</strain>
        <strain evidence="2">CS3487</strain>
    </source>
</reference>
<proteinExistence type="predicted"/>
<organism evidence="2">
    <name type="scientific">Fusarium pseudograminearum CS3487</name>
    <dbReference type="NCBI Taxonomy" id="1318458"/>
    <lineage>
        <taxon>Eukaryota</taxon>
        <taxon>Fungi</taxon>
        <taxon>Dikarya</taxon>
        <taxon>Ascomycota</taxon>
        <taxon>Pezizomycotina</taxon>
        <taxon>Sordariomycetes</taxon>
        <taxon>Hypocreomycetidae</taxon>
        <taxon>Hypocreales</taxon>
        <taxon>Nectriaceae</taxon>
        <taxon>Fusarium</taxon>
    </lineage>
</organism>
<protein>
    <submittedName>
        <fullName evidence="2">WGS project CBME000000000 data, contig CS3487_c001122</fullName>
    </submittedName>
</protein>
<name>A0A096PDN6_FUSPS</name>